<evidence type="ECO:0000313" key="1">
    <source>
        <dbReference type="EMBL" id="UZT28981.1"/>
    </source>
</evidence>
<protein>
    <submittedName>
        <fullName evidence="1">Uncharacterized protein</fullName>
    </submittedName>
</protein>
<dbReference type="EMBL" id="OP765584">
    <property type="protein sequence ID" value="UZT29301.1"/>
    <property type="molecule type" value="Genomic_DNA"/>
</dbReference>
<reference evidence="1" key="1">
    <citation type="submission" date="2022-10" db="EMBL/GenBank/DDBJ databases">
        <title>Genomics discovery of giant fungal viruses from subsurface oceanic crustal fluids.</title>
        <authorList>
            <person name="Bhattacharjee A.S."/>
            <person name="Schulz F."/>
            <person name="Woyke T."/>
            <person name="Orcutt B.N."/>
            <person name="Matinez Martinez J."/>
        </authorList>
    </citation>
    <scope>NUCLEOTIDE SEQUENCE</scope>
    <source>
        <strain evidence="1">VSAG1.JdFR</strain>
        <strain evidence="2">VSAG8.JdFR</strain>
    </source>
</reference>
<sequence>MFVTNMCSQNEFAIVKNKQLQMFQEFDYESIKSEYSELLDLCDIFSRNENEEKKLALSSKKELYDLKYLPILKDKKRILTNTKKRFKYNLEKAMEKESI</sequence>
<name>A0A9E8K172_9VIRU</name>
<evidence type="ECO:0000313" key="2">
    <source>
        <dbReference type="EMBL" id="UZT29301.1"/>
    </source>
</evidence>
<proteinExistence type="predicted"/>
<dbReference type="EMBL" id="OP765507">
    <property type="protein sequence ID" value="UZT28981.1"/>
    <property type="molecule type" value="Genomic_DNA"/>
</dbReference>
<accession>A0A9E8K172</accession>
<organism evidence="1">
    <name type="scientific">Nucleocytoviricota sp</name>
    <dbReference type="NCBI Taxonomy" id="2809609"/>
    <lineage>
        <taxon>Viruses</taxon>
        <taxon>Varidnaviria</taxon>
        <taxon>Bamfordvirae</taxon>
        <taxon>Nucleocytoviricota</taxon>
    </lineage>
</organism>